<feature type="transmembrane region" description="Helical" evidence="1">
    <location>
        <begin position="87"/>
        <end position="107"/>
    </location>
</feature>
<dbReference type="Gene3D" id="1.20.1720.10">
    <property type="entry name" value="Multidrug resistance protein D"/>
    <property type="match status" value="1"/>
</dbReference>
<evidence type="ECO:0000313" key="2">
    <source>
        <dbReference type="EMBL" id="STT53511.1"/>
    </source>
</evidence>
<sequence length="276" mass="29421">MSCSPVLAAISFFGLQRAMPETATRLGEKLSVKELGRDYRLVLKNLRFVAGALATGFVSLPLLAWIAQSPVIIISGEQATSYEYGMLQVPIFGALIAGNLVLARLTARRTVRSLIIMGGWPIMFGLILSAAATVVSSHAYLWMTAGLSFYAFGIGLANAGLVRLTLFASEMSKGTVSAAMGMLQMLIFTVGIELSKHAYELGGNGLFSLFNLLGGVLWLGLMIYFLKDKSRRQFAAGVVVFNPDALASGSYQANGTSRSNTLSIICRTPSSLLCGA</sequence>
<dbReference type="AlphaFoldDB" id="A0A377WJI5"/>
<keyword evidence="1" id="KW-1133">Transmembrane helix</keyword>
<dbReference type="Proteomes" id="UP000254799">
    <property type="component" value="Unassembled WGS sequence"/>
</dbReference>
<feature type="transmembrane region" description="Helical" evidence="1">
    <location>
        <begin position="206"/>
        <end position="226"/>
    </location>
</feature>
<dbReference type="EMBL" id="UGLC01000002">
    <property type="protein sequence ID" value="STT53511.1"/>
    <property type="molecule type" value="Genomic_DNA"/>
</dbReference>
<evidence type="ECO:0000256" key="1">
    <source>
        <dbReference type="SAM" id="Phobius"/>
    </source>
</evidence>
<accession>A0A377WJI5</accession>
<dbReference type="InterPro" id="IPR036259">
    <property type="entry name" value="MFS_trans_sf"/>
</dbReference>
<feature type="transmembrane region" description="Helical" evidence="1">
    <location>
        <begin position="114"/>
        <end position="134"/>
    </location>
</feature>
<protein>
    <submittedName>
        <fullName evidence="2">Multidrug translocase MdfA</fullName>
    </submittedName>
</protein>
<dbReference type="SUPFAM" id="SSF103473">
    <property type="entry name" value="MFS general substrate transporter"/>
    <property type="match status" value="1"/>
</dbReference>
<evidence type="ECO:0000313" key="3">
    <source>
        <dbReference type="Proteomes" id="UP000254799"/>
    </source>
</evidence>
<keyword evidence="1" id="KW-0812">Transmembrane</keyword>
<reference evidence="2 3" key="1">
    <citation type="submission" date="2018-06" db="EMBL/GenBank/DDBJ databases">
        <authorList>
            <consortium name="Pathogen Informatics"/>
            <person name="Doyle S."/>
        </authorList>
    </citation>
    <scope>NUCLEOTIDE SEQUENCE [LARGE SCALE GENOMIC DNA]</scope>
    <source>
        <strain evidence="2 3">NCTC8849</strain>
    </source>
</reference>
<feature type="transmembrane region" description="Helical" evidence="1">
    <location>
        <begin position="174"/>
        <end position="194"/>
    </location>
</feature>
<organism evidence="2 3">
    <name type="scientific">Klebsiella pneumoniae</name>
    <dbReference type="NCBI Taxonomy" id="573"/>
    <lineage>
        <taxon>Bacteria</taxon>
        <taxon>Pseudomonadati</taxon>
        <taxon>Pseudomonadota</taxon>
        <taxon>Gammaproteobacteria</taxon>
        <taxon>Enterobacterales</taxon>
        <taxon>Enterobacteriaceae</taxon>
        <taxon>Klebsiella/Raoultella group</taxon>
        <taxon>Klebsiella</taxon>
        <taxon>Klebsiella pneumoniae complex</taxon>
    </lineage>
</organism>
<keyword evidence="1" id="KW-0472">Membrane</keyword>
<name>A0A377WJI5_KLEPN</name>
<gene>
    <name evidence="2" type="primary">mdfA_2</name>
    <name evidence="2" type="ORF">NCTC8849_02083</name>
</gene>
<feature type="transmembrane region" description="Helical" evidence="1">
    <location>
        <begin position="46"/>
        <end position="67"/>
    </location>
</feature>
<feature type="transmembrane region" description="Helical" evidence="1">
    <location>
        <begin position="140"/>
        <end position="162"/>
    </location>
</feature>
<proteinExistence type="predicted"/>